<organism evidence="1 2">
    <name type="scientific">Kitasatospora cheerisanensis KCTC 2395</name>
    <dbReference type="NCBI Taxonomy" id="1348663"/>
    <lineage>
        <taxon>Bacteria</taxon>
        <taxon>Bacillati</taxon>
        <taxon>Actinomycetota</taxon>
        <taxon>Actinomycetes</taxon>
        <taxon>Kitasatosporales</taxon>
        <taxon>Streptomycetaceae</taxon>
        <taxon>Kitasatospora</taxon>
    </lineage>
</organism>
<name>A0A066Z9S2_9ACTN</name>
<comment type="caution">
    <text evidence="1">The sequence shown here is derived from an EMBL/GenBank/DDBJ whole genome shotgun (WGS) entry which is preliminary data.</text>
</comment>
<dbReference type="Proteomes" id="UP000027178">
    <property type="component" value="Unassembled WGS sequence"/>
</dbReference>
<sequence length="43" mass="4607">MLTLLDLWAGLMLFRGVVLSGGVDDRTVRALVTAALDSPPRLP</sequence>
<evidence type="ECO:0000313" key="2">
    <source>
        <dbReference type="Proteomes" id="UP000027178"/>
    </source>
</evidence>
<reference evidence="1 2" key="1">
    <citation type="submission" date="2014-05" db="EMBL/GenBank/DDBJ databases">
        <title>Draft Genome Sequence of Kitasatospora cheerisanensis KCTC 2395.</title>
        <authorList>
            <person name="Nam D.H."/>
        </authorList>
    </citation>
    <scope>NUCLEOTIDE SEQUENCE [LARGE SCALE GENOMIC DNA]</scope>
    <source>
        <strain evidence="1 2">KCTC 2395</strain>
    </source>
</reference>
<dbReference type="EMBL" id="JNBY01000050">
    <property type="protein sequence ID" value="KDN87061.1"/>
    <property type="molecule type" value="Genomic_DNA"/>
</dbReference>
<proteinExistence type="predicted"/>
<protein>
    <submittedName>
        <fullName evidence="1">Uncharacterized protein</fullName>
    </submittedName>
</protein>
<keyword evidence="2" id="KW-1185">Reference proteome</keyword>
<dbReference type="HOGENOM" id="CLU_3234803_0_0_11"/>
<dbReference type="AlphaFoldDB" id="A0A066Z9S2"/>
<evidence type="ECO:0000313" key="1">
    <source>
        <dbReference type="EMBL" id="KDN87061.1"/>
    </source>
</evidence>
<accession>A0A066Z9S2</accession>
<gene>
    <name evidence="1" type="ORF">KCH_11460</name>
</gene>
<dbReference type="PATRIC" id="fig|1348663.4.peg.1094"/>